<dbReference type="RefSeq" id="XP_029224121.1">
    <property type="nucleotide sequence ID" value="XM_029375767.1"/>
</dbReference>
<dbReference type="EMBL" id="MKKU01000925">
    <property type="protein sequence ID" value="RNE99849.1"/>
    <property type="molecule type" value="Genomic_DNA"/>
</dbReference>
<dbReference type="Proteomes" id="UP000284403">
    <property type="component" value="Unassembled WGS sequence"/>
</dbReference>
<evidence type="ECO:0000313" key="3">
    <source>
        <dbReference type="Proteomes" id="UP000284403"/>
    </source>
</evidence>
<protein>
    <submittedName>
        <fullName evidence="2">Uncharacterized protein</fullName>
    </submittedName>
</protein>
<keyword evidence="3" id="KW-1185">Reference proteome</keyword>
<accession>A0A3R7LMF1</accession>
<gene>
    <name evidence="2" type="ORF">Tco025E_08936</name>
</gene>
<sequence length="107" mass="11539">VGTRVARPARRKKEKEEVPLGQRGVAAPRGDAAQKKKPPCVVGEAVLCFSCGASRPRAPWRGWGAAVPLRGFGYFWHLSLLLFFRATPHSCCTALREVAGVGRVVVG</sequence>
<organism evidence="2 3">
    <name type="scientific">Trypanosoma conorhini</name>
    <dbReference type="NCBI Taxonomy" id="83891"/>
    <lineage>
        <taxon>Eukaryota</taxon>
        <taxon>Discoba</taxon>
        <taxon>Euglenozoa</taxon>
        <taxon>Kinetoplastea</taxon>
        <taxon>Metakinetoplastina</taxon>
        <taxon>Trypanosomatida</taxon>
        <taxon>Trypanosomatidae</taxon>
        <taxon>Trypanosoma</taxon>
    </lineage>
</organism>
<dbReference type="AlphaFoldDB" id="A0A3R7LMF1"/>
<feature type="region of interest" description="Disordered" evidence="1">
    <location>
        <begin position="1"/>
        <end position="36"/>
    </location>
</feature>
<dbReference type="GeneID" id="40322547"/>
<comment type="caution">
    <text evidence="2">The sequence shown here is derived from an EMBL/GenBank/DDBJ whole genome shotgun (WGS) entry which is preliminary data.</text>
</comment>
<name>A0A3R7LMF1_9TRYP</name>
<evidence type="ECO:0000313" key="2">
    <source>
        <dbReference type="EMBL" id="RNE99849.1"/>
    </source>
</evidence>
<proteinExistence type="predicted"/>
<feature type="non-terminal residue" evidence="2">
    <location>
        <position position="1"/>
    </location>
</feature>
<reference evidence="2 3" key="1">
    <citation type="journal article" date="2018" name="BMC Genomics">
        <title>Genomic comparison of Trypanosoma conorhini and Trypanosoma rangeli to Trypanosoma cruzi strains of high and low virulence.</title>
        <authorList>
            <person name="Bradwell K.R."/>
            <person name="Koparde V.N."/>
            <person name="Matveyev A.V."/>
            <person name="Serrano M.G."/>
            <person name="Alves J.M."/>
            <person name="Parikh H."/>
            <person name="Huang B."/>
            <person name="Lee V."/>
            <person name="Espinosa-Alvarez O."/>
            <person name="Ortiz P.A."/>
            <person name="Costa-Martins A.G."/>
            <person name="Teixeira M.M."/>
            <person name="Buck G.A."/>
        </authorList>
    </citation>
    <scope>NUCLEOTIDE SEQUENCE [LARGE SCALE GENOMIC DNA]</scope>
    <source>
        <strain evidence="2 3">025E</strain>
    </source>
</reference>
<evidence type="ECO:0000256" key="1">
    <source>
        <dbReference type="SAM" id="MobiDB-lite"/>
    </source>
</evidence>